<evidence type="ECO:0000313" key="4">
    <source>
        <dbReference type="EMBL" id="TYZ06787.1"/>
    </source>
</evidence>
<proteinExistence type="predicted"/>
<keyword evidence="5" id="KW-1185">Reference proteome</keyword>
<evidence type="ECO:0000259" key="3">
    <source>
        <dbReference type="PROSITE" id="PS51782"/>
    </source>
</evidence>
<feature type="compositionally biased region" description="Low complexity" evidence="1">
    <location>
        <begin position="639"/>
        <end position="666"/>
    </location>
</feature>
<dbReference type="EMBL" id="VTHL01000021">
    <property type="protein sequence ID" value="TYZ06787.1"/>
    <property type="molecule type" value="Genomic_DNA"/>
</dbReference>
<name>A0A5D6UUN2_9BACT</name>
<evidence type="ECO:0000256" key="2">
    <source>
        <dbReference type="SAM" id="Phobius"/>
    </source>
</evidence>
<feature type="transmembrane region" description="Helical" evidence="2">
    <location>
        <begin position="41"/>
        <end position="63"/>
    </location>
</feature>
<dbReference type="PANTHER" id="PTHR33734">
    <property type="entry name" value="LYSM DOMAIN-CONTAINING GPI-ANCHORED PROTEIN 2"/>
    <property type="match status" value="1"/>
</dbReference>
<organism evidence="4 5">
    <name type="scientific">Hymenobacter lutimineralis</name>
    <dbReference type="NCBI Taxonomy" id="2606448"/>
    <lineage>
        <taxon>Bacteria</taxon>
        <taxon>Pseudomonadati</taxon>
        <taxon>Bacteroidota</taxon>
        <taxon>Cytophagia</taxon>
        <taxon>Cytophagales</taxon>
        <taxon>Hymenobacteraceae</taxon>
        <taxon>Hymenobacter</taxon>
    </lineage>
</organism>
<feature type="domain" description="LysM" evidence="3">
    <location>
        <begin position="688"/>
        <end position="732"/>
    </location>
</feature>
<feature type="compositionally biased region" description="Low complexity" evidence="1">
    <location>
        <begin position="603"/>
        <end position="631"/>
    </location>
</feature>
<dbReference type="CDD" id="cd00118">
    <property type="entry name" value="LysM"/>
    <property type="match status" value="4"/>
</dbReference>
<reference evidence="4 5" key="1">
    <citation type="submission" date="2019-08" db="EMBL/GenBank/DDBJ databases">
        <authorList>
            <person name="Seo M.-J."/>
        </authorList>
    </citation>
    <scope>NUCLEOTIDE SEQUENCE [LARGE SCALE GENOMIC DNA]</scope>
    <source>
        <strain evidence="4 5">KIGAM108</strain>
    </source>
</reference>
<dbReference type="SUPFAM" id="SSF54106">
    <property type="entry name" value="LysM domain"/>
    <property type="match status" value="3"/>
</dbReference>
<sequence length="804" mass="85798">MPLHWFSGQCRGVFFLFWAEAPGIFPLLCKLRSAAARRRRPFFYCLLMKRLVLFLLCCLPLLVRAQSITVPKELPFAGLKLTFSDGGRTAVQQKVDALRRHNASFLARVALADAYFPIIDRVLQEKGVPLDFHFLAIQESGLQGDAQSIHDAVGYWQFKREAAQDYGLVMNDVVDERKHITAATRAAAQYLTRSNQQYRNWLNALLTYNLGASGAKPYTLPTDAGATAMEITEQTHPYILTFLAHKLAYEPACGQNPKPALLLQEFPAAPGQALPAVAATLHTSPEELARHNRWLLAGTTVPTDRPYTLVVPITDALQLTALAAQQKDAATALVHAPKPDPEQVEFVRVNGLRALVALPGDTKETLAKRAGLKVRKLMQYNDLFAFDNIVPGQAYFVQKKRDKADVEYHVAQPGESVTTVSQKYGLRAKAIWHKNRMARNEELKPGRLLWLQHTRPREVAVEYLPVNNPAALAAFERPHGAAAPAPKPAPKGAPKPAASSAPSKSRPAEADVYTGRTAAGQRVIDDNENAEEEDSVQRKKGIGSLLKKPPTATAATQPTETVAPAASGDTAATAAAPKEAAPAPKTLYTGRPAAPAQLPPAAPVADEPSQPAPTVAASPTPAAPAASAQPAVPAPTQPAPAAATPSVAPAEAAAVPPAAPETALTPTPAPAPATPAAPVTVEPVPANGVHVVQPKETLYGVARRYNLRPADLIAWNSLPANPSLRIGQSLRVTAPAEVAPTSAVSTPPAAAPEAAPIKHTVAAKESMYGIARKYGVTVQQVQEWNSKPDTSVKLGEVLVIKAAK</sequence>
<dbReference type="Gene3D" id="1.10.530.10">
    <property type="match status" value="1"/>
</dbReference>
<feature type="region of interest" description="Disordered" evidence="1">
    <location>
        <begin position="479"/>
        <end position="679"/>
    </location>
</feature>
<dbReference type="InterPro" id="IPR036779">
    <property type="entry name" value="LysM_dom_sf"/>
</dbReference>
<dbReference type="Pfam" id="PF01476">
    <property type="entry name" value="LysM"/>
    <property type="match status" value="4"/>
</dbReference>
<evidence type="ECO:0000256" key="1">
    <source>
        <dbReference type="SAM" id="MobiDB-lite"/>
    </source>
</evidence>
<dbReference type="PANTHER" id="PTHR33734:SF22">
    <property type="entry name" value="MEMBRANE-BOUND LYTIC MUREIN TRANSGLYCOSYLASE D"/>
    <property type="match status" value="1"/>
</dbReference>
<dbReference type="Gene3D" id="3.10.350.10">
    <property type="entry name" value="LysM domain"/>
    <property type="match status" value="2"/>
</dbReference>
<dbReference type="AlphaFoldDB" id="A0A5D6UUN2"/>
<evidence type="ECO:0000313" key="5">
    <source>
        <dbReference type="Proteomes" id="UP000322791"/>
    </source>
</evidence>
<feature type="domain" description="LysM" evidence="3">
    <location>
        <begin position="757"/>
        <end position="800"/>
    </location>
</feature>
<dbReference type="Pfam" id="PF01464">
    <property type="entry name" value="SLT"/>
    <property type="match status" value="1"/>
</dbReference>
<feature type="compositionally biased region" description="Low complexity" evidence="1">
    <location>
        <begin position="549"/>
        <end position="596"/>
    </location>
</feature>
<feature type="compositionally biased region" description="Low complexity" evidence="1">
    <location>
        <begin position="494"/>
        <end position="505"/>
    </location>
</feature>
<keyword evidence="2" id="KW-1133">Transmembrane helix</keyword>
<feature type="domain" description="LysM" evidence="3">
    <location>
        <begin position="407"/>
        <end position="451"/>
    </location>
</feature>
<dbReference type="SMART" id="SM00257">
    <property type="entry name" value="LysM"/>
    <property type="match status" value="4"/>
</dbReference>
<feature type="domain" description="LysM" evidence="3">
    <location>
        <begin position="353"/>
        <end position="397"/>
    </location>
</feature>
<comment type="caution">
    <text evidence="4">The sequence shown here is derived from an EMBL/GenBank/DDBJ whole genome shotgun (WGS) entry which is preliminary data.</text>
</comment>
<keyword evidence="2" id="KW-0812">Transmembrane</keyword>
<dbReference type="CDD" id="cd16894">
    <property type="entry name" value="MltD-like"/>
    <property type="match status" value="1"/>
</dbReference>
<gene>
    <name evidence="4" type="ORF">FY528_17145</name>
</gene>
<feature type="transmembrane region" description="Helical" evidence="2">
    <location>
        <begin position="12"/>
        <end position="29"/>
    </location>
</feature>
<protein>
    <submittedName>
        <fullName evidence="4">LysM peptidoglycan-binding domain-containing protein</fullName>
    </submittedName>
</protein>
<dbReference type="InterPro" id="IPR018392">
    <property type="entry name" value="LysM"/>
</dbReference>
<dbReference type="SUPFAM" id="SSF53955">
    <property type="entry name" value="Lysozyme-like"/>
    <property type="match status" value="1"/>
</dbReference>
<dbReference type="InterPro" id="IPR008258">
    <property type="entry name" value="Transglycosylase_SLT_dom_1"/>
</dbReference>
<dbReference type="PROSITE" id="PS51782">
    <property type="entry name" value="LYSM"/>
    <property type="match status" value="4"/>
</dbReference>
<accession>A0A5D6UUN2</accession>
<dbReference type="InterPro" id="IPR023346">
    <property type="entry name" value="Lysozyme-like_dom_sf"/>
</dbReference>
<dbReference type="Proteomes" id="UP000322791">
    <property type="component" value="Unassembled WGS sequence"/>
</dbReference>
<keyword evidence="2" id="KW-0472">Membrane</keyword>